<evidence type="ECO:0000256" key="7">
    <source>
        <dbReference type="ARBA" id="ARBA00022801"/>
    </source>
</evidence>
<reference evidence="13" key="4">
    <citation type="journal article" date="2022" name="Res Sq">
        <title>Comparative Genomics Reveals Insights into the Divergent Evolution of Astigmatic Mites and Household Pest Adaptations.</title>
        <authorList>
            <person name="Xiong Q."/>
            <person name="Wan A.T.-Y."/>
            <person name="Liu X.-Y."/>
            <person name="Fung C.S.-H."/>
            <person name="Xiao X."/>
            <person name="Malainual N."/>
            <person name="Hou J."/>
            <person name="Wang L."/>
            <person name="Wang M."/>
            <person name="Yang K."/>
            <person name="Cui Y."/>
            <person name="Leung E."/>
            <person name="Nong W."/>
            <person name="Shin S.-K."/>
            <person name="Au S."/>
            <person name="Jeong K.Y."/>
            <person name="Chew F.T."/>
            <person name="Hui J."/>
            <person name="Leung T.F."/>
            <person name="Tungtrongchitr A."/>
            <person name="Zhong N."/>
            <person name="Liu Z."/>
            <person name="Tsui S."/>
        </authorList>
    </citation>
    <scope>NUCLEOTIDE SEQUENCE</scope>
    <source>
        <strain evidence="13">Derf</strain>
        <tissue evidence="13">Whole organism</tissue>
    </source>
</reference>
<dbReference type="PROSITE" id="PS51462">
    <property type="entry name" value="NUDIX"/>
    <property type="match status" value="1"/>
</dbReference>
<dbReference type="GO" id="GO:1901909">
    <property type="term" value="P:diadenosine hexaphosphate catabolic process"/>
    <property type="evidence" value="ECO:0007669"/>
    <property type="project" value="TreeGrafter"/>
</dbReference>
<evidence type="ECO:0000256" key="9">
    <source>
        <dbReference type="ARBA" id="ARBA00033994"/>
    </source>
</evidence>
<dbReference type="InterPro" id="IPR000086">
    <property type="entry name" value="NUDIX_hydrolase_dom"/>
</dbReference>
<protein>
    <recommendedName>
        <fullName evidence="4">diphosphoinositol-polyphosphate diphosphatase</fullName>
        <ecNumber evidence="4">3.6.1.52</ecNumber>
    </recommendedName>
</protein>
<evidence type="ECO:0000256" key="5">
    <source>
        <dbReference type="ARBA" id="ARBA00022490"/>
    </source>
</evidence>
<evidence type="ECO:0000313" key="12">
    <source>
        <dbReference type="EMBL" id="KAH7642715.1"/>
    </source>
</evidence>
<evidence type="ECO:0000256" key="8">
    <source>
        <dbReference type="ARBA" id="ARBA00022842"/>
    </source>
</evidence>
<dbReference type="AlphaFoldDB" id="A0A922IGF5"/>
<dbReference type="EMBL" id="ASGP02000001">
    <property type="protein sequence ID" value="KAH9530070.1"/>
    <property type="molecule type" value="Genomic_DNA"/>
</dbReference>
<dbReference type="GO" id="GO:0000298">
    <property type="term" value="F:endopolyphosphatase activity"/>
    <property type="evidence" value="ECO:0007669"/>
    <property type="project" value="TreeGrafter"/>
</dbReference>
<evidence type="ECO:0000256" key="10">
    <source>
        <dbReference type="RuleBase" id="RU003476"/>
    </source>
</evidence>
<dbReference type="PRINTS" id="PR00502">
    <property type="entry name" value="NUDIXFAMILY"/>
</dbReference>
<evidence type="ECO:0000256" key="4">
    <source>
        <dbReference type="ARBA" id="ARBA00012527"/>
    </source>
</evidence>
<dbReference type="GO" id="GO:0005737">
    <property type="term" value="C:cytoplasm"/>
    <property type="evidence" value="ECO:0007669"/>
    <property type="project" value="UniProtKB-SubCell"/>
</dbReference>
<comment type="subcellular location">
    <subcellularLocation>
        <location evidence="2">Cytoplasm</location>
    </subcellularLocation>
</comment>
<dbReference type="GO" id="GO:0071543">
    <property type="term" value="P:diphosphoinositol polyphosphate metabolic process"/>
    <property type="evidence" value="ECO:0007669"/>
    <property type="project" value="TreeGrafter"/>
</dbReference>
<comment type="cofactor">
    <cofactor evidence="1">
        <name>Mg(2+)</name>
        <dbReference type="ChEBI" id="CHEBI:18420"/>
    </cofactor>
</comment>
<evidence type="ECO:0000313" key="13">
    <source>
        <dbReference type="EMBL" id="KAH9530070.1"/>
    </source>
</evidence>
<keyword evidence="14" id="KW-1185">Reference proteome</keyword>
<dbReference type="Proteomes" id="UP000828236">
    <property type="component" value="Unassembled WGS sequence"/>
</dbReference>
<dbReference type="InterPro" id="IPR020084">
    <property type="entry name" value="NUDIX_hydrolase_CS"/>
</dbReference>
<organism evidence="13 14">
    <name type="scientific">Dermatophagoides farinae</name>
    <name type="common">American house dust mite</name>
    <dbReference type="NCBI Taxonomy" id="6954"/>
    <lineage>
        <taxon>Eukaryota</taxon>
        <taxon>Metazoa</taxon>
        <taxon>Ecdysozoa</taxon>
        <taxon>Arthropoda</taxon>
        <taxon>Chelicerata</taxon>
        <taxon>Arachnida</taxon>
        <taxon>Acari</taxon>
        <taxon>Acariformes</taxon>
        <taxon>Sarcoptiformes</taxon>
        <taxon>Astigmata</taxon>
        <taxon>Psoroptidia</taxon>
        <taxon>Analgoidea</taxon>
        <taxon>Pyroglyphidae</taxon>
        <taxon>Dermatophagoidinae</taxon>
        <taxon>Dermatophagoides</taxon>
    </lineage>
</organism>
<dbReference type="PANTHER" id="PTHR12629:SF0">
    <property type="entry name" value="DIPHOSPHOINOSITOL-POLYPHOSPHATE DIPHOSPHATASE"/>
    <property type="match status" value="1"/>
</dbReference>
<reference evidence="12" key="3">
    <citation type="journal article" date="2021" name="World Allergy Organ. J.">
        <title>Chromosome-level assembly of Dermatophagoides farinae genome and transcriptome reveals two novel allergens Der f 37 and Der f 39.</title>
        <authorList>
            <person name="Chen J."/>
            <person name="Cai Z."/>
            <person name="Fan D."/>
            <person name="Hu J."/>
            <person name="Hou Y."/>
            <person name="He Y."/>
            <person name="Zhang Z."/>
            <person name="Zhao Z."/>
            <person name="Gao P."/>
            <person name="Hu W."/>
            <person name="Sun J."/>
            <person name="Li J."/>
            <person name="Ji K."/>
        </authorList>
    </citation>
    <scope>NUCLEOTIDE SEQUENCE</scope>
    <source>
        <strain evidence="12">JKM2019</strain>
    </source>
</reference>
<dbReference type="EMBL" id="SDOV01000004">
    <property type="protein sequence ID" value="KAH7642715.1"/>
    <property type="molecule type" value="Genomic_DNA"/>
</dbReference>
<dbReference type="InterPro" id="IPR047198">
    <property type="entry name" value="DDP-like_NUDIX"/>
</dbReference>
<dbReference type="GO" id="GO:0046872">
    <property type="term" value="F:metal ion binding"/>
    <property type="evidence" value="ECO:0007669"/>
    <property type="project" value="UniProtKB-KW"/>
</dbReference>
<dbReference type="GO" id="GO:0034431">
    <property type="term" value="F:bis(5'-adenosyl)-hexaphosphatase activity"/>
    <property type="evidence" value="ECO:0007669"/>
    <property type="project" value="TreeGrafter"/>
</dbReference>
<dbReference type="Proteomes" id="UP000790347">
    <property type="component" value="Unassembled WGS sequence"/>
</dbReference>
<evidence type="ECO:0000256" key="1">
    <source>
        <dbReference type="ARBA" id="ARBA00001946"/>
    </source>
</evidence>
<dbReference type="PANTHER" id="PTHR12629">
    <property type="entry name" value="DIPHOSPHOINOSITOL POLYPHOSPHATE PHOSPHOHYDROLASE"/>
    <property type="match status" value="1"/>
</dbReference>
<feature type="domain" description="Nudix hydrolase" evidence="11">
    <location>
        <begin position="15"/>
        <end position="138"/>
    </location>
</feature>
<dbReference type="InterPro" id="IPR020476">
    <property type="entry name" value="Nudix_hydrolase"/>
</dbReference>
<keyword evidence="7 10" id="KW-0378">Hydrolase</keyword>
<dbReference type="EC" id="3.6.1.52" evidence="4"/>
<comment type="caution">
    <text evidence="13">The sequence shown here is derived from an EMBL/GenBank/DDBJ whole genome shotgun (WGS) entry which is preliminary data.</text>
</comment>
<dbReference type="GO" id="GO:1901911">
    <property type="term" value="P:adenosine 5'-(hexahydrogen pentaphosphate) catabolic process"/>
    <property type="evidence" value="ECO:0007669"/>
    <property type="project" value="TreeGrafter"/>
</dbReference>
<evidence type="ECO:0000256" key="3">
    <source>
        <dbReference type="ARBA" id="ARBA00008266"/>
    </source>
</evidence>
<dbReference type="SUPFAM" id="SSF55811">
    <property type="entry name" value="Nudix"/>
    <property type="match status" value="1"/>
</dbReference>
<reference evidence="12" key="2">
    <citation type="submission" date="2020-06" db="EMBL/GenBank/DDBJ databases">
        <authorList>
            <person name="Ji K."/>
            <person name="Li J."/>
        </authorList>
    </citation>
    <scope>NUCLEOTIDE SEQUENCE</scope>
    <source>
        <strain evidence="12">JKM2019</strain>
        <tissue evidence="12">Whole body</tissue>
    </source>
</reference>
<dbReference type="Pfam" id="PF00293">
    <property type="entry name" value="NUDIX"/>
    <property type="match status" value="1"/>
</dbReference>
<evidence type="ECO:0000256" key="6">
    <source>
        <dbReference type="ARBA" id="ARBA00022723"/>
    </source>
</evidence>
<keyword evidence="6" id="KW-0479">Metal-binding</keyword>
<gene>
    <name evidence="13" type="primary">NUDT3_1</name>
    <name evidence="13" type="ORF">DERF_003907</name>
    <name evidence="12" type="ORF">HUG17_5762</name>
</gene>
<reference evidence="13" key="1">
    <citation type="submission" date="2013-05" db="EMBL/GenBank/DDBJ databases">
        <authorList>
            <person name="Yim A.K.Y."/>
            <person name="Chan T.F."/>
            <person name="Ji K.M."/>
            <person name="Liu X.Y."/>
            <person name="Zhou J.W."/>
            <person name="Li R.Q."/>
            <person name="Yang K.Y."/>
            <person name="Li J."/>
            <person name="Li M."/>
            <person name="Law P.T.W."/>
            <person name="Wu Y.L."/>
            <person name="Cai Z.L."/>
            <person name="Qin H."/>
            <person name="Bao Y."/>
            <person name="Leung R.K.K."/>
            <person name="Ng P.K.S."/>
            <person name="Zou J."/>
            <person name="Zhong X.J."/>
            <person name="Ran P.X."/>
            <person name="Zhong N.S."/>
            <person name="Liu Z.G."/>
            <person name="Tsui S.K.W."/>
        </authorList>
    </citation>
    <scope>NUCLEOTIDE SEQUENCE</scope>
    <source>
        <strain evidence="13">Derf</strain>
        <tissue evidence="13">Whole organism</tissue>
    </source>
</reference>
<dbReference type="Gene3D" id="3.90.79.10">
    <property type="entry name" value="Nucleoside Triphosphate Pyrophosphohydrolase"/>
    <property type="match status" value="1"/>
</dbReference>
<dbReference type="GO" id="GO:1901907">
    <property type="term" value="P:diadenosine pentaphosphate catabolic process"/>
    <property type="evidence" value="ECO:0007669"/>
    <property type="project" value="TreeGrafter"/>
</dbReference>
<dbReference type="GO" id="GO:0034432">
    <property type="term" value="F:bis(5'-adenosyl)-pentaphosphatase activity"/>
    <property type="evidence" value="ECO:0007669"/>
    <property type="project" value="TreeGrafter"/>
</dbReference>
<evidence type="ECO:0000259" key="11">
    <source>
        <dbReference type="PROSITE" id="PS51462"/>
    </source>
</evidence>
<dbReference type="GO" id="GO:0008486">
    <property type="term" value="F:diphosphoinositol-polyphosphate diphosphatase activity"/>
    <property type="evidence" value="ECO:0007669"/>
    <property type="project" value="UniProtKB-EC"/>
</dbReference>
<keyword evidence="8" id="KW-0460">Magnesium</keyword>
<dbReference type="FunFam" id="3.90.79.10:FF:000002">
    <property type="entry name" value="diphosphoinositol polyphosphate phosphohydrolase 1"/>
    <property type="match status" value="1"/>
</dbReference>
<dbReference type="GO" id="GO:0005634">
    <property type="term" value="C:nucleus"/>
    <property type="evidence" value="ECO:0007669"/>
    <property type="project" value="TreeGrafter"/>
</dbReference>
<comment type="catalytic activity">
    <reaction evidence="9">
        <text>diphospho-myo-inositol polyphosphate + H2O = myo-inositol polyphosphate + phosphate.</text>
        <dbReference type="EC" id="3.6.1.52"/>
    </reaction>
</comment>
<keyword evidence="5" id="KW-0963">Cytoplasm</keyword>
<dbReference type="InterPro" id="IPR015797">
    <property type="entry name" value="NUDIX_hydrolase-like_dom_sf"/>
</dbReference>
<comment type="similarity">
    <text evidence="3">Belongs to the Nudix hydrolase family. DIPP subfamily.</text>
</comment>
<dbReference type="CDD" id="cd04666">
    <property type="entry name" value="NUDIX_DIPP2_like_Nudt4"/>
    <property type="match status" value="1"/>
</dbReference>
<evidence type="ECO:0000313" key="14">
    <source>
        <dbReference type="Proteomes" id="UP000790347"/>
    </source>
</evidence>
<accession>A0A922IGF5</accession>
<dbReference type="PROSITE" id="PS00893">
    <property type="entry name" value="NUDIX_BOX"/>
    <property type="match status" value="1"/>
</dbReference>
<evidence type="ECO:0000256" key="2">
    <source>
        <dbReference type="ARBA" id="ARBA00004496"/>
    </source>
</evidence>
<sequence length="262" mass="29421">MVKEKQVRTYDQDGFRRRAACLCVHDPDESEIMLVTSTRAPEYWIVPGGGVEPNEDPTQAAIRETEEEAGVKGVVKRSLGDIENTQRKHRTSVFVLEVHEELDDYEDSKSRKRCWFPVQEALKLLAIYKPVQCTYIKLMIQTSSSPKLHLLLSSDQLTATTTATFNGPSSSTTIATIISKNNNLIDSSSSKNYDSQSINHNEQTKFISLSSTTTTTTTTSIQCNDNDDDDDDEHGIMTQNQCDLMTTKTNSLQPRRNLYPST</sequence>
<proteinExistence type="inferred from homology"/>
<name>A0A922IGF5_DERFA</name>